<proteinExistence type="predicted"/>
<feature type="region of interest" description="Disordered" evidence="1">
    <location>
        <begin position="1"/>
        <end position="20"/>
    </location>
</feature>
<evidence type="ECO:0000313" key="3">
    <source>
        <dbReference type="EMBL" id="KAJ4443072.1"/>
    </source>
</evidence>
<gene>
    <name evidence="3" type="ORF">ANN_04722</name>
</gene>
<accession>A0ABQ8TB95</accession>
<evidence type="ECO:0000259" key="2">
    <source>
        <dbReference type="Pfam" id="PF00078"/>
    </source>
</evidence>
<keyword evidence="4" id="KW-1185">Reference proteome</keyword>
<protein>
    <recommendedName>
        <fullName evidence="2">Reverse transcriptase domain-containing protein</fullName>
    </recommendedName>
</protein>
<dbReference type="PANTHER" id="PTHR47027:SF20">
    <property type="entry name" value="REVERSE TRANSCRIPTASE-LIKE PROTEIN WITH RNA-DIRECTED DNA POLYMERASE DOMAIN"/>
    <property type="match status" value="1"/>
</dbReference>
<organism evidence="3 4">
    <name type="scientific">Periplaneta americana</name>
    <name type="common">American cockroach</name>
    <name type="synonym">Blatta americana</name>
    <dbReference type="NCBI Taxonomy" id="6978"/>
    <lineage>
        <taxon>Eukaryota</taxon>
        <taxon>Metazoa</taxon>
        <taxon>Ecdysozoa</taxon>
        <taxon>Arthropoda</taxon>
        <taxon>Hexapoda</taxon>
        <taxon>Insecta</taxon>
        <taxon>Pterygota</taxon>
        <taxon>Neoptera</taxon>
        <taxon>Polyneoptera</taxon>
        <taxon>Dictyoptera</taxon>
        <taxon>Blattodea</taxon>
        <taxon>Blattoidea</taxon>
        <taxon>Blattidae</taxon>
        <taxon>Blattinae</taxon>
        <taxon>Periplaneta</taxon>
    </lineage>
</organism>
<dbReference type="InterPro" id="IPR000477">
    <property type="entry name" value="RT_dom"/>
</dbReference>
<reference evidence="3 4" key="1">
    <citation type="journal article" date="2022" name="Allergy">
        <title>Genome assembly and annotation of Periplaneta americana reveal a comprehensive cockroach allergen profile.</title>
        <authorList>
            <person name="Wang L."/>
            <person name="Xiong Q."/>
            <person name="Saelim N."/>
            <person name="Wang L."/>
            <person name="Nong W."/>
            <person name="Wan A.T."/>
            <person name="Shi M."/>
            <person name="Liu X."/>
            <person name="Cao Q."/>
            <person name="Hui J.H.L."/>
            <person name="Sookrung N."/>
            <person name="Leung T.F."/>
            <person name="Tungtrongchitr A."/>
            <person name="Tsui S.K.W."/>
        </authorList>
    </citation>
    <scope>NUCLEOTIDE SEQUENCE [LARGE SCALE GENOMIC DNA]</scope>
    <source>
        <strain evidence="3">PWHHKU_190912</strain>
    </source>
</reference>
<evidence type="ECO:0000256" key="1">
    <source>
        <dbReference type="SAM" id="MobiDB-lite"/>
    </source>
</evidence>
<dbReference type="EMBL" id="JAJSOF020000013">
    <property type="protein sequence ID" value="KAJ4443072.1"/>
    <property type="molecule type" value="Genomic_DNA"/>
</dbReference>
<feature type="domain" description="Reverse transcriptase" evidence="2">
    <location>
        <begin position="53"/>
        <end position="107"/>
    </location>
</feature>
<name>A0ABQ8TB95_PERAM</name>
<comment type="caution">
    <text evidence="3">The sequence shown here is derived from an EMBL/GenBank/DDBJ whole genome shotgun (WGS) entry which is preliminary data.</text>
</comment>
<dbReference type="Proteomes" id="UP001148838">
    <property type="component" value="Unassembled WGS sequence"/>
</dbReference>
<sequence length="155" mass="17901">MELAHSPNGEANHGLPQSAIHRGTVNVLQRFHAFKNRPDQVNRRIYTQERANKPKVTTEDTKLYLYADDIVMLSNNKVLLQKALNKLEEWSQTNNLNINQNKTKTMKFRKGGKLSSKDTFTCGNRTLEIVKLYKYSTYRLLDSNSRDISSTEQLL</sequence>
<dbReference type="Pfam" id="PF00078">
    <property type="entry name" value="RVT_1"/>
    <property type="match status" value="1"/>
</dbReference>
<dbReference type="PANTHER" id="PTHR47027">
    <property type="entry name" value="REVERSE TRANSCRIPTASE DOMAIN-CONTAINING PROTEIN"/>
    <property type="match status" value="1"/>
</dbReference>
<evidence type="ECO:0000313" key="4">
    <source>
        <dbReference type="Proteomes" id="UP001148838"/>
    </source>
</evidence>